<keyword evidence="4 7" id="KW-0378">Hydrolase</keyword>
<dbReference type="GeneID" id="27719439"/>
<evidence type="ECO:0000256" key="9">
    <source>
        <dbReference type="SAM" id="MobiDB-lite"/>
    </source>
</evidence>
<keyword evidence="2 7" id="KW-0645">Protease</keyword>
<evidence type="ECO:0000256" key="1">
    <source>
        <dbReference type="ARBA" id="ARBA00011073"/>
    </source>
</evidence>
<dbReference type="InterPro" id="IPR050131">
    <property type="entry name" value="Peptidase_S8_subtilisin-like"/>
</dbReference>
<evidence type="ECO:0000256" key="3">
    <source>
        <dbReference type="ARBA" id="ARBA00022729"/>
    </source>
</evidence>
<feature type="active site" description="Charge relay system" evidence="6 7">
    <location>
        <position position="153"/>
    </location>
</feature>
<keyword evidence="14" id="KW-1185">Reference proteome</keyword>
<dbReference type="InterPro" id="IPR036852">
    <property type="entry name" value="Peptidase_S8/S53_dom_sf"/>
</dbReference>
<dbReference type="InterPro" id="IPR034187">
    <property type="entry name" value="Peptidases_S8_5"/>
</dbReference>
<dbReference type="Pfam" id="PF06280">
    <property type="entry name" value="fn3_5"/>
    <property type="match status" value="1"/>
</dbReference>
<feature type="region of interest" description="Disordered" evidence="9">
    <location>
        <begin position="103"/>
        <end position="124"/>
    </location>
</feature>
<dbReference type="InterPro" id="IPR022398">
    <property type="entry name" value="Peptidase_S8_His-AS"/>
</dbReference>
<feature type="chain" id="PRO_5001775019" description="Minor extracellular protease vpr" evidence="10">
    <location>
        <begin position="17"/>
        <end position="919"/>
    </location>
</feature>
<dbReference type="SUPFAM" id="SSF52743">
    <property type="entry name" value="Subtilisin-like"/>
    <property type="match status" value="1"/>
</dbReference>
<dbReference type="PANTHER" id="PTHR43806:SF66">
    <property type="entry name" value="SERIN ENDOPEPTIDASE"/>
    <property type="match status" value="1"/>
</dbReference>
<dbReference type="PROSITE" id="PS00136">
    <property type="entry name" value="SUBTILASE_ASP"/>
    <property type="match status" value="1"/>
</dbReference>
<feature type="signal peptide" evidence="10">
    <location>
        <begin position="1"/>
        <end position="16"/>
    </location>
</feature>
<evidence type="ECO:0000256" key="5">
    <source>
        <dbReference type="ARBA" id="ARBA00022825"/>
    </source>
</evidence>
<comment type="similarity">
    <text evidence="1 7 8">Belongs to the peptidase S8 family.</text>
</comment>
<dbReference type="PROSITE" id="PS00137">
    <property type="entry name" value="SUBTILASE_HIS"/>
    <property type="match status" value="1"/>
</dbReference>
<dbReference type="Gene3D" id="3.40.50.200">
    <property type="entry name" value="Peptidase S8/S53 domain"/>
    <property type="match status" value="1"/>
</dbReference>
<evidence type="ECO:0000256" key="8">
    <source>
        <dbReference type="RuleBase" id="RU003355"/>
    </source>
</evidence>
<dbReference type="KEGG" id="sapo:SAPIO_CDS10260"/>
<sequence length="919" mass="100802">MHFSIIFLSLISLAVASTPVRHVTDAARIPDRYIIRASENTNLDALESEILSRPGATIFKRFEHRFFRGLSVVSRSESISSLSEIDGVDKAWQAGRVILDVPEISSTSRTTEDQPDVDEVPPASSYSIHSFTGVDKIHAGGNFGQGAKVAVIDTGIYYKHPALGGGYGPGFKVAGGYDLVGGGYPTAPINPDNDPYPETRDPQLYQNDHGTHVAGIIAGKSEWFTGVAPEATLLAYKVFGHTNAGDEEVFIDAFLKAYDDGADIISASIGSPGGFSDNAWATVASSLVDQGIVVIVAAGNNGRSGPFFTDTGASGKNVVAVGAIEAPHKPGDFHVTAKFRKDSGVMKEVIMPMMTNSNPALFSQANGFPIWSLARGFTACHELPSDLPNLEEVVVLVSQADCPYSTKVRNLSERNARYVLFYNDKKVLHPPDEFYPGIEQPFYSGIIEQSASDAIFRALENDHTVTVKMSRRHAEHPLNLVDPYGGKPTYFTNWGSLYDLDVKPSVAGYGGHIWSTAFDWPGQGDFVPNWKCFGGTSFATPYVAGVAALWISRYGGRDKHGPGFAKELANRIISSGRTVTWGLPVQDDDVENLYVPPTDALAPVTQIGSGLIDAWKVLTYTTSLNFETFALNDTAHFKPTHSLQIKNGGKEAVTYSFGHQPLTAYEARGPEGLFIAGYNQLKTIDLEVGVQLPANITIEPGEMATVNFTFTRPVYEDEFRMPCYSGKILVRSSIDEELSVPYFGVAFDLKEQFPLMFVPGTPVVESLGAISNYTFEWFDQNYTTPQLAVEMLYGTREFRFDFFESGWAENSWVYPPVVGKAGFIGSAVDIWEVLTRQSPSHRFKFPLTYYARSPTRAVEDFTSRFFAWQGELSDGSWIQPRTYVVRLAALKPFGNPAKGEDWDVWNAPEITVKYAESAE</sequence>
<dbReference type="GO" id="GO:0006508">
    <property type="term" value="P:proteolysis"/>
    <property type="evidence" value="ECO:0007669"/>
    <property type="project" value="UniProtKB-KW"/>
</dbReference>
<feature type="domain" description="C5a peptidase/Subtilisin-like protease SBT2-like Fn3-like" evidence="12">
    <location>
        <begin position="630"/>
        <end position="742"/>
    </location>
</feature>
<evidence type="ECO:0000259" key="11">
    <source>
        <dbReference type="Pfam" id="PF00082"/>
    </source>
</evidence>
<dbReference type="InterPro" id="IPR023827">
    <property type="entry name" value="Peptidase_S8_Asp-AS"/>
</dbReference>
<evidence type="ECO:0000256" key="6">
    <source>
        <dbReference type="PIRSR" id="PIRSR615500-1"/>
    </source>
</evidence>
<dbReference type="InterPro" id="IPR023828">
    <property type="entry name" value="Peptidase_S8_Ser-AS"/>
</dbReference>
<dbReference type="InterPro" id="IPR000209">
    <property type="entry name" value="Peptidase_S8/S53_dom"/>
</dbReference>
<dbReference type="GO" id="GO:0004252">
    <property type="term" value="F:serine-type endopeptidase activity"/>
    <property type="evidence" value="ECO:0007669"/>
    <property type="project" value="UniProtKB-UniRule"/>
</dbReference>
<dbReference type="PRINTS" id="PR00723">
    <property type="entry name" value="SUBTILISIN"/>
</dbReference>
<comment type="caution">
    <text evidence="13">The sequence shown here is derived from an EMBL/GenBank/DDBJ whole genome shotgun (WGS) entry which is preliminary data.</text>
</comment>
<evidence type="ECO:0008006" key="15">
    <source>
        <dbReference type="Google" id="ProtNLM"/>
    </source>
</evidence>
<dbReference type="PROSITE" id="PS00138">
    <property type="entry name" value="SUBTILASE_SER"/>
    <property type="match status" value="1"/>
</dbReference>
<reference evidence="13 14" key="1">
    <citation type="journal article" date="2014" name="Genome Announc.">
        <title>Draft genome sequence of the pathogenic fungus Scedosporium apiospermum.</title>
        <authorList>
            <person name="Vandeputte P."/>
            <person name="Ghamrawi S."/>
            <person name="Rechenmann M."/>
            <person name="Iltis A."/>
            <person name="Giraud S."/>
            <person name="Fleury M."/>
            <person name="Thornton C."/>
            <person name="Delhaes L."/>
            <person name="Meyer W."/>
            <person name="Papon N."/>
            <person name="Bouchara J.P."/>
        </authorList>
    </citation>
    <scope>NUCLEOTIDE SEQUENCE [LARGE SCALE GENOMIC DNA]</scope>
    <source>
        <strain evidence="13 14">IHEM 14462</strain>
    </source>
</reference>
<feature type="active site" description="Charge relay system" evidence="6 7">
    <location>
        <position position="209"/>
    </location>
</feature>
<keyword evidence="5 7" id="KW-0720">Serine protease</keyword>
<dbReference type="AlphaFoldDB" id="A0A084FV12"/>
<evidence type="ECO:0000256" key="10">
    <source>
        <dbReference type="SAM" id="SignalP"/>
    </source>
</evidence>
<organism evidence="13 14">
    <name type="scientific">Pseudallescheria apiosperma</name>
    <name type="common">Scedosporium apiospermum</name>
    <dbReference type="NCBI Taxonomy" id="563466"/>
    <lineage>
        <taxon>Eukaryota</taxon>
        <taxon>Fungi</taxon>
        <taxon>Dikarya</taxon>
        <taxon>Ascomycota</taxon>
        <taxon>Pezizomycotina</taxon>
        <taxon>Sordariomycetes</taxon>
        <taxon>Hypocreomycetidae</taxon>
        <taxon>Microascales</taxon>
        <taxon>Microascaceae</taxon>
        <taxon>Scedosporium</taxon>
    </lineage>
</organism>
<dbReference type="VEuPathDB" id="FungiDB:SAPIO_CDS10260"/>
<evidence type="ECO:0000313" key="13">
    <source>
        <dbReference type="EMBL" id="KEZ38924.1"/>
    </source>
</evidence>
<evidence type="ECO:0000256" key="7">
    <source>
        <dbReference type="PROSITE-ProRule" id="PRU01240"/>
    </source>
</evidence>
<evidence type="ECO:0000256" key="2">
    <source>
        <dbReference type="ARBA" id="ARBA00022670"/>
    </source>
</evidence>
<dbReference type="InterPro" id="IPR015500">
    <property type="entry name" value="Peptidase_S8_subtilisin-rel"/>
</dbReference>
<dbReference type="InterPro" id="IPR010435">
    <property type="entry name" value="C5a/SBT2-like_Fn3"/>
</dbReference>
<dbReference type="OrthoDB" id="10256524at2759"/>
<protein>
    <recommendedName>
        <fullName evidence="15">Minor extracellular protease vpr</fullName>
    </recommendedName>
</protein>
<dbReference type="Gene3D" id="3.50.30.30">
    <property type="match status" value="1"/>
</dbReference>
<feature type="active site" description="Charge relay system" evidence="6 7">
    <location>
        <position position="537"/>
    </location>
</feature>
<name>A0A084FV12_PSEDA</name>
<dbReference type="CDD" id="cd07489">
    <property type="entry name" value="Peptidases_S8_5"/>
    <property type="match status" value="1"/>
</dbReference>
<dbReference type="Proteomes" id="UP000028545">
    <property type="component" value="Unassembled WGS sequence"/>
</dbReference>
<gene>
    <name evidence="13" type="ORF">SAPIO_CDS10260</name>
</gene>
<feature type="domain" description="Peptidase S8/S53" evidence="11">
    <location>
        <begin position="144"/>
        <end position="555"/>
    </location>
</feature>
<evidence type="ECO:0000259" key="12">
    <source>
        <dbReference type="Pfam" id="PF06280"/>
    </source>
</evidence>
<evidence type="ECO:0000256" key="4">
    <source>
        <dbReference type="ARBA" id="ARBA00022801"/>
    </source>
</evidence>
<dbReference type="HOGENOM" id="CLU_003559_2_1_1"/>
<dbReference type="RefSeq" id="XP_016638723.1">
    <property type="nucleotide sequence ID" value="XM_016783878.1"/>
</dbReference>
<proteinExistence type="inferred from homology"/>
<dbReference type="EMBL" id="JOWA01000165">
    <property type="protein sequence ID" value="KEZ38924.1"/>
    <property type="molecule type" value="Genomic_DNA"/>
</dbReference>
<dbReference type="Pfam" id="PF00082">
    <property type="entry name" value="Peptidase_S8"/>
    <property type="match status" value="1"/>
</dbReference>
<keyword evidence="3 10" id="KW-0732">Signal</keyword>
<dbReference type="PROSITE" id="PS51892">
    <property type="entry name" value="SUBTILASE"/>
    <property type="match status" value="1"/>
</dbReference>
<accession>A0A084FV12</accession>
<dbReference type="PANTHER" id="PTHR43806">
    <property type="entry name" value="PEPTIDASE S8"/>
    <property type="match status" value="1"/>
</dbReference>
<dbReference type="GO" id="GO:0016020">
    <property type="term" value="C:membrane"/>
    <property type="evidence" value="ECO:0007669"/>
    <property type="project" value="InterPro"/>
</dbReference>
<dbReference type="OMA" id="GIWPYED"/>
<evidence type="ECO:0000313" key="14">
    <source>
        <dbReference type="Proteomes" id="UP000028545"/>
    </source>
</evidence>